<evidence type="ECO:0000256" key="1">
    <source>
        <dbReference type="ARBA" id="ARBA00008324"/>
    </source>
</evidence>
<dbReference type="InterPro" id="IPR039298">
    <property type="entry name" value="ACOT13"/>
</dbReference>
<dbReference type="SUPFAM" id="SSF54637">
    <property type="entry name" value="Thioesterase/thiol ester dehydrase-isomerase"/>
    <property type="match status" value="1"/>
</dbReference>
<keyword evidence="2" id="KW-0378">Hydrolase</keyword>
<evidence type="ECO:0000256" key="2">
    <source>
        <dbReference type="ARBA" id="ARBA00022801"/>
    </source>
</evidence>
<protein>
    <submittedName>
        <fullName evidence="4">PaaI family thioesterase</fullName>
    </submittedName>
</protein>
<reference evidence="4 5" key="1">
    <citation type="submission" date="2022-04" db="EMBL/GenBank/DDBJ databases">
        <authorList>
            <person name="Ye Y.-Q."/>
            <person name="Du Z.-J."/>
        </authorList>
    </citation>
    <scope>NUCLEOTIDE SEQUENCE [LARGE SCALE GENOMIC DNA]</scope>
    <source>
        <strain evidence="4 5">A6E488</strain>
    </source>
</reference>
<dbReference type="Proteomes" id="UP001320898">
    <property type="component" value="Unassembled WGS sequence"/>
</dbReference>
<dbReference type="AlphaFoldDB" id="A0AAW5QYS6"/>
<evidence type="ECO:0000313" key="4">
    <source>
        <dbReference type="EMBL" id="MCT8972729.1"/>
    </source>
</evidence>
<dbReference type="PANTHER" id="PTHR21660">
    <property type="entry name" value="THIOESTERASE SUPERFAMILY MEMBER-RELATED"/>
    <property type="match status" value="1"/>
</dbReference>
<name>A0AAW5QYS6_9HYPH</name>
<comment type="caution">
    <text evidence="4">The sequence shown here is derived from an EMBL/GenBank/DDBJ whole genome shotgun (WGS) entry which is preliminary data.</text>
</comment>
<gene>
    <name evidence="4" type="ORF">MUB46_12760</name>
</gene>
<dbReference type="Pfam" id="PF03061">
    <property type="entry name" value="4HBT"/>
    <property type="match status" value="1"/>
</dbReference>
<dbReference type="InterPro" id="IPR029069">
    <property type="entry name" value="HotDog_dom_sf"/>
</dbReference>
<comment type="similarity">
    <text evidence="1">Belongs to the thioesterase PaaI family.</text>
</comment>
<dbReference type="CDD" id="cd03443">
    <property type="entry name" value="PaaI_thioesterase"/>
    <property type="match status" value="1"/>
</dbReference>
<dbReference type="RefSeq" id="WP_261616305.1">
    <property type="nucleotide sequence ID" value="NZ_JALIDZ010000005.1"/>
</dbReference>
<organism evidence="4 5">
    <name type="scientific">Microbaculum marinisediminis</name>
    <dbReference type="NCBI Taxonomy" id="2931392"/>
    <lineage>
        <taxon>Bacteria</taxon>
        <taxon>Pseudomonadati</taxon>
        <taxon>Pseudomonadota</taxon>
        <taxon>Alphaproteobacteria</taxon>
        <taxon>Hyphomicrobiales</taxon>
        <taxon>Tepidamorphaceae</taxon>
        <taxon>Microbaculum</taxon>
    </lineage>
</organism>
<dbReference type="Gene3D" id="3.10.129.10">
    <property type="entry name" value="Hotdog Thioesterase"/>
    <property type="match status" value="1"/>
</dbReference>
<dbReference type="PANTHER" id="PTHR21660:SF1">
    <property type="entry name" value="ACYL-COENZYME A THIOESTERASE 13"/>
    <property type="match status" value="1"/>
</dbReference>
<accession>A0AAW5QYS6</accession>
<proteinExistence type="inferred from homology"/>
<dbReference type="EMBL" id="JALIDZ010000005">
    <property type="protein sequence ID" value="MCT8972729.1"/>
    <property type="molecule type" value="Genomic_DNA"/>
</dbReference>
<evidence type="ECO:0000259" key="3">
    <source>
        <dbReference type="Pfam" id="PF03061"/>
    </source>
</evidence>
<dbReference type="InterPro" id="IPR006683">
    <property type="entry name" value="Thioestr_dom"/>
</dbReference>
<feature type="domain" description="Thioesterase" evidence="3">
    <location>
        <begin position="59"/>
        <end position="132"/>
    </location>
</feature>
<dbReference type="GO" id="GO:0047617">
    <property type="term" value="F:fatty acyl-CoA hydrolase activity"/>
    <property type="evidence" value="ECO:0007669"/>
    <property type="project" value="InterPro"/>
</dbReference>
<evidence type="ECO:0000313" key="5">
    <source>
        <dbReference type="Proteomes" id="UP001320898"/>
    </source>
</evidence>
<keyword evidence="5" id="KW-1185">Reference proteome</keyword>
<sequence length="146" mass="15032">MTETGQGFGVAEGQALLGDVFAPWVRALAIEVAALDAQGGAFRLPAGDQIARGGGTGGGVVCGQAVAAAADTCSVVALSGLNGRFRDCTTVDMTVHFMRPMIGDHVDIRVDVLSNGRRMAVTRVEFRGPNGKIGASTTCAFAYLED</sequence>